<name>A0A8J5MZ90_HOMAM</name>
<dbReference type="PANTHER" id="PTHR11360:SF306">
    <property type="entry name" value="RE01051P"/>
    <property type="match status" value="1"/>
</dbReference>
<feature type="transmembrane region" description="Helical" evidence="2">
    <location>
        <begin position="521"/>
        <end position="539"/>
    </location>
</feature>
<feature type="transmembrane region" description="Helical" evidence="2">
    <location>
        <begin position="90"/>
        <end position="113"/>
    </location>
</feature>
<dbReference type="InterPro" id="IPR050327">
    <property type="entry name" value="Proton-linked_MCT"/>
</dbReference>
<keyword evidence="2" id="KW-0472">Membrane</keyword>
<feature type="compositionally biased region" description="Polar residues" evidence="1">
    <location>
        <begin position="468"/>
        <end position="482"/>
    </location>
</feature>
<feature type="transmembrane region" description="Helical" evidence="2">
    <location>
        <begin position="551"/>
        <end position="572"/>
    </location>
</feature>
<feature type="transmembrane region" description="Helical" evidence="2">
    <location>
        <begin position="425"/>
        <end position="448"/>
    </location>
</feature>
<comment type="caution">
    <text evidence="3">The sequence shown here is derived from an EMBL/GenBank/DDBJ whole genome shotgun (WGS) entry which is preliminary data.</text>
</comment>
<reference evidence="3" key="1">
    <citation type="journal article" date="2021" name="Sci. Adv.">
        <title>The American lobster genome reveals insights on longevity, neural, and immune adaptations.</title>
        <authorList>
            <person name="Polinski J.M."/>
            <person name="Zimin A.V."/>
            <person name="Clark K.F."/>
            <person name="Kohn A.B."/>
            <person name="Sadowski N."/>
            <person name="Timp W."/>
            <person name="Ptitsyn A."/>
            <person name="Khanna P."/>
            <person name="Romanova D.Y."/>
            <person name="Williams P."/>
            <person name="Greenwood S.J."/>
            <person name="Moroz L.L."/>
            <person name="Walt D.R."/>
            <person name="Bodnar A.G."/>
        </authorList>
    </citation>
    <scope>NUCLEOTIDE SEQUENCE</scope>
    <source>
        <strain evidence="3">GMGI-L3</strain>
    </source>
</reference>
<keyword evidence="4" id="KW-1185">Reference proteome</keyword>
<evidence type="ECO:0000313" key="4">
    <source>
        <dbReference type="Proteomes" id="UP000747542"/>
    </source>
</evidence>
<feature type="transmembrane region" description="Helical" evidence="2">
    <location>
        <begin position="381"/>
        <end position="404"/>
    </location>
</feature>
<feature type="transmembrane region" description="Helical" evidence="2">
    <location>
        <begin position="613"/>
        <end position="635"/>
    </location>
</feature>
<feature type="transmembrane region" description="Helical" evidence="2">
    <location>
        <begin position="854"/>
        <end position="877"/>
    </location>
</feature>
<dbReference type="Pfam" id="PF07690">
    <property type="entry name" value="MFS_1"/>
    <property type="match status" value="2"/>
</dbReference>
<organism evidence="3 4">
    <name type="scientific">Homarus americanus</name>
    <name type="common">American lobster</name>
    <dbReference type="NCBI Taxonomy" id="6706"/>
    <lineage>
        <taxon>Eukaryota</taxon>
        <taxon>Metazoa</taxon>
        <taxon>Ecdysozoa</taxon>
        <taxon>Arthropoda</taxon>
        <taxon>Crustacea</taxon>
        <taxon>Multicrustacea</taxon>
        <taxon>Malacostraca</taxon>
        <taxon>Eumalacostraca</taxon>
        <taxon>Eucarida</taxon>
        <taxon>Decapoda</taxon>
        <taxon>Pleocyemata</taxon>
        <taxon>Astacidea</taxon>
        <taxon>Nephropoidea</taxon>
        <taxon>Nephropidae</taxon>
        <taxon>Homarus</taxon>
    </lineage>
</organism>
<evidence type="ECO:0000256" key="2">
    <source>
        <dbReference type="SAM" id="Phobius"/>
    </source>
</evidence>
<feature type="transmembrane region" description="Helical" evidence="2">
    <location>
        <begin position="679"/>
        <end position="700"/>
    </location>
</feature>
<feature type="transmembrane region" description="Helical" evidence="2">
    <location>
        <begin position="23"/>
        <end position="46"/>
    </location>
</feature>
<keyword evidence="2" id="KW-1133">Transmembrane helix</keyword>
<dbReference type="GO" id="GO:0008028">
    <property type="term" value="F:monocarboxylic acid transmembrane transporter activity"/>
    <property type="evidence" value="ECO:0007669"/>
    <property type="project" value="TreeGrafter"/>
</dbReference>
<feature type="transmembrane region" description="Helical" evidence="2">
    <location>
        <begin position="66"/>
        <end position="84"/>
    </location>
</feature>
<feature type="compositionally biased region" description="Basic and acidic residues" evidence="1">
    <location>
        <begin position="483"/>
        <end position="495"/>
    </location>
</feature>
<keyword evidence="2" id="KW-0812">Transmembrane</keyword>
<dbReference type="SUPFAM" id="SSF103473">
    <property type="entry name" value="MFS general substrate transporter"/>
    <property type="match status" value="2"/>
</dbReference>
<gene>
    <name evidence="3" type="ORF">Hamer_G011613</name>
</gene>
<feature type="region of interest" description="Disordered" evidence="1">
    <location>
        <begin position="449"/>
        <end position="517"/>
    </location>
</feature>
<feature type="transmembrane region" description="Helical" evidence="2">
    <location>
        <begin position="992"/>
        <end position="1014"/>
    </location>
</feature>
<dbReference type="PANTHER" id="PTHR11360">
    <property type="entry name" value="MONOCARBOXYLATE TRANSPORTER"/>
    <property type="match status" value="1"/>
</dbReference>
<feature type="transmembrane region" description="Helical" evidence="2">
    <location>
        <begin position="151"/>
        <end position="175"/>
    </location>
</feature>
<dbReference type="InterPro" id="IPR036259">
    <property type="entry name" value="MFS_trans_sf"/>
</dbReference>
<dbReference type="EMBL" id="JAHLQT010018664">
    <property type="protein sequence ID" value="KAG7168934.1"/>
    <property type="molecule type" value="Genomic_DNA"/>
</dbReference>
<proteinExistence type="predicted"/>
<feature type="transmembrane region" description="Helical" evidence="2">
    <location>
        <begin position="125"/>
        <end position="145"/>
    </location>
</feature>
<dbReference type="InterPro" id="IPR011701">
    <property type="entry name" value="MFS"/>
</dbReference>
<feature type="transmembrane region" description="Helical" evidence="2">
    <location>
        <begin position="349"/>
        <end position="375"/>
    </location>
</feature>
<feature type="transmembrane region" description="Helical" evidence="2">
    <location>
        <begin position="889"/>
        <end position="907"/>
    </location>
</feature>
<protein>
    <submittedName>
        <fullName evidence="3">Monocarboxylate transporter 14-like 1</fullName>
    </submittedName>
</protein>
<dbReference type="Proteomes" id="UP000747542">
    <property type="component" value="Unassembled WGS sequence"/>
</dbReference>
<dbReference type="AlphaFoldDB" id="A0A8J5MZ90"/>
<evidence type="ECO:0000313" key="3">
    <source>
        <dbReference type="EMBL" id="KAG7168934.1"/>
    </source>
</evidence>
<accession>A0A8J5MZ90</accession>
<feature type="transmembrane region" description="Helical" evidence="2">
    <location>
        <begin position="919"/>
        <end position="939"/>
    </location>
</feature>
<sequence length="1034" mass="113216">MGPSRVHKWGEKDPRLTNKALELLMGVGAGWSLAGVALIYSAFMVVWRLTGVALGTLTREFGFRRVAMTGTFLTATGLILSAFARSPEALFVFFSLGCGLGSGLSCVGYLILAQYFQKHRGLANTCLMAGAGLGHFFSPLLIRFLQDKYGFVGATMILGAIILHGFVGATLFHPVEWHGRFTKMKKPLNDPDVVSTLLPNTRVPENGPTASTTQVKEYNWPTLFDSGYLQQYSSATSAVDLASLSCNSVAAQANEEATSSPGRPVNCMCTLWRNITRVLHSVINDIRILKHPSCFIIALGSTLIVNGEANFTVLVPFAVQATGHSPQTAAWCVICVSALSDFSWFHMRLCYMIGMATLSISIIVHCSDIICMTIIHKHDFWCAIGIFYGLNNLLMTEIVGLHNLTSMYGARNFLGALGLRDVSGSYTVSMWVLAGMILTSFVSCTNMIPNSPNPSTDKPNEPPFQDQLKASQDHNVGGSRTSVTEEYHLQERQQKPEMQQLQEVREEPEVQEGPQAPDGGWGWMVAIGAFLNMLVIPMLSPSFGILFSSQLLEWQASSTTVAIIYSSFMVMWKLTGVTVGSLCKEFGFRRVGMTGTLLTSTCLTLCTFATSPAVIFIFFSLGCGMGAGLSCVGFLNLAQYFDKHRGLANTFLTAGIGLGHFSSPLFIHYLQNEYGFKGATMILGALILHGFVGATLYQPVKWHLKYPQKKKTQPDLEGVSLLLPQTEKSENTNLEGARSNGSVSKMDENQWSVLVTQEHLRKVNRDRHMSQCSYTSMASSRVSSIRKSDVDLASLTSIGSLASLANIKFPDTDDPARSSPEKGSDSCMSEIWETIIRVLRSIISDVGTLRHPSYLIIALATMAIIGGQANFNMIVPFALQTEGHSLQTAAWYLSVAGICNFLTRLCLSPLSDFSWFNMRLVYLCAIFTMGTSIIVFTFQTEVVGQLVVMGVWGSALGSFHSLSNLQMTRIVGVQNLTSMFGVIRDASGSYTITMWVLSGMIFISFILWLFMPAAQAYDQHQRAKEAEEKVTPAV</sequence>
<dbReference type="Gene3D" id="1.20.1250.20">
    <property type="entry name" value="MFS general substrate transporter like domains"/>
    <property type="match status" value="2"/>
</dbReference>
<feature type="transmembrane region" description="Helical" evidence="2">
    <location>
        <begin position="647"/>
        <end position="667"/>
    </location>
</feature>
<evidence type="ECO:0000256" key="1">
    <source>
        <dbReference type="SAM" id="MobiDB-lite"/>
    </source>
</evidence>